<reference evidence="2 3" key="1">
    <citation type="submission" date="2021-07" db="EMBL/GenBank/DDBJ databases">
        <title>Paenibacillus radiodurans sp. nov., isolated from the southeastern edge of Tengger Desert.</title>
        <authorList>
            <person name="Zhang G."/>
        </authorList>
    </citation>
    <scope>NUCLEOTIDE SEQUENCE [LARGE SCALE GENOMIC DNA]</scope>
    <source>
        <strain evidence="2 3">CCM 7311</strain>
    </source>
</reference>
<dbReference type="InterPro" id="IPR017853">
    <property type="entry name" value="GH"/>
</dbReference>
<keyword evidence="3" id="KW-1185">Reference proteome</keyword>
<evidence type="ECO:0000259" key="1">
    <source>
        <dbReference type="Pfam" id="PF08532"/>
    </source>
</evidence>
<name>A0ABS7C986_9BACL</name>
<evidence type="ECO:0000313" key="2">
    <source>
        <dbReference type="EMBL" id="MBW7457472.1"/>
    </source>
</evidence>
<dbReference type="Gene3D" id="3.40.50.880">
    <property type="match status" value="1"/>
</dbReference>
<sequence length="676" mass="77245">MSKSIEAESRPNWWAMRPWRQIQTNLREIDMMDINAEQFVADLQEFKATSVLLNAAGIIASYPTKLPFQFQSPFLQGDSLQDIIEACHKADIVVTARTDFSKVRRPVYEQHPEWAYKSVQGNIVDYNGDVHVCLNSDYQQDYAIEIIRELLTTHDFDGIFFNMGGYQVKDYSYNYHGICQCDNCQRKFKAMFDLPLPIKEDMKDPVFRKYKVFKNITLQEHSKRIYDAITSINPNLLISNNLNQRSVYRQESNTAIARSLPHWQYDASDNTKFVLGSYKPMISLNTTVDFIDYQYRHVAVSPHQQELRLYQNLTNGGGLDYYLIGRLDNHEDKSGYERIKKAFHYHAEHQDEYKDITSRSTIALLRGPDGSTSEYQGWFRFLAENHYMFDAIMVPVAAEVPWDKFKAVIVPDYQAISDELARKLDAFAEEGGIVISVSRGGFSDDTYERRSSPALKCLGIERVNEIVEDMTSSCFKLTDKTGFSRFPVTDLAYIDGSYIYADYEDKVEKHLSLIPPHMFGPPERCYYTLVTDHPGFTVNPYGKGKGIFIPWRPGSLFHRQGHTNTIDLIADLLEHTAGLKRIEGNLSPMVEAALFAKEDGSSELLHLVNGSGHFGVTFYAPVPMYNLEVTIPYDKEQKPQSVKSLVTGKDYEFSADSGSLSVKVPSLELFEAIKIS</sequence>
<dbReference type="Pfam" id="PF08532">
    <property type="entry name" value="Glyco_hydro_42M"/>
    <property type="match status" value="1"/>
</dbReference>
<dbReference type="Gene3D" id="3.20.20.80">
    <property type="entry name" value="Glycosidases"/>
    <property type="match status" value="1"/>
</dbReference>
<gene>
    <name evidence="2" type="ORF">K0U00_25860</name>
</gene>
<dbReference type="Proteomes" id="UP001519887">
    <property type="component" value="Unassembled WGS sequence"/>
</dbReference>
<dbReference type="CDD" id="cd03143">
    <property type="entry name" value="A4_beta-galactosidase_middle_domain"/>
    <property type="match status" value="1"/>
</dbReference>
<proteinExistence type="predicted"/>
<feature type="domain" description="Beta-galactosidase trimerisation" evidence="1">
    <location>
        <begin position="372"/>
        <end position="446"/>
    </location>
</feature>
<dbReference type="EMBL" id="JAHZIK010000863">
    <property type="protein sequence ID" value="MBW7457472.1"/>
    <property type="molecule type" value="Genomic_DNA"/>
</dbReference>
<evidence type="ECO:0000313" key="3">
    <source>
        <dbReference type="Proteomes" id="UP001519887"/>
    </source>
</evidence>
<dbReference type="RefSeq" id="WP_210040272.1">
    <property type="nucleotide sequence ID" value="NZ_JBHLVU010000007.1"/>
</dbReference>
<dbReference type="Pfam" id="PF14871">
    <property type="entry name" value="GHL6"/>
    <property type="match status" value="1"/>
</dbReference>
<dbReference type="InterPro" id="IPR029062">
    <property type="entry name" value="Class_I_gatase-like"/>
</dbReference>
<dbReference type="InterPro" id="IPR013738">
    <property type="entry name" value="Beta_galactosidase_Trimer"/>
</dbReference>
<protein>
    <submittedName>
        <fullName evidence="2">Beta-galactosidase trimerization domain-containing protein</fullName>
    </submittedName>
</protein>
<dbReference type="SUPFAM" id="SSF51445">
    <property type="entry name" value="(Trans)glycosidases"/>
    <property type="match status" value="1"/>
</dbReference>
<dbReference type="InterPro" id="IPR028212">
    <property type="entry name" value="GHL6"/>
</dbReference>
<comment type="caution">
    <text evidence="2">The sequence shown here is derived from an EMBL/GenBank/DDBJ whole genome shotgun (WGS) entry which is preliminary data.</text>
</comment>
<organism evidence="2 3">
    <name type="scientific">Paenibacillus sepulcri</name>
    <dbReference type="NCBI Taxonomy" id="359917"/>
    <lineage>
        <taxon>Bacteria</taxon>
        <taxon>Bacillati</taxon>
        <taxon>Bacillota</taxon>
        <taxon>Bacilli</taxon>
        <taxon>Bacillales</taxon>
        <taxon>Paenibacillaceae</taxon>
        <taxon>Paenibacillus</taxon>
    </lineage>
</organism>
<accession>A0ABS7C986</accession>